<gene>
    <name evidence="8" type="ORF">NOCA2360051</name>
</gene>
<dbReference type="InterPro" id="IPR036778">
    <property type="entry name" value="OHCU_decarboxylase_sf"/>
</dbReference>
<dbReference type="NCBIfam" id="NF010372">
    <property type="entry name" value="PRK13798.1"/>
    <property type="match status" value="1"/>
</dbReference>
<evidence type="ECO:0000256" key="4">
    <source>
        <dbReference type="ARBA" id="ARBA00022631"/>
    </source>
</evidence>
<keyword evidence="5" id="KW-0210">Decarboxylase</keyword>
<comment type="catalytic activity">
    <reaction evidence="1">
        <text>5-hydroxy-2-oxo-4-ureido-2,5-dihydro-1H-imidazole-5-carboxylate + H(+) = (S)-allantoin + CO2</text>
        <dbReference type="Rhea" id="RHEA:26301"/>
        <dbReference type="ChEBI" id="CHEBI:15378"/>
        <dbReference type="ChEBI" id="CHEBI:15678"/>
        <dbReference type="ChEBI" id="CHEBI:16526"/>
        <dbReference type="ChEBI" id="CHEBI:58639"/>
        <dbReference type="EC" id="4.1.1.97"/>
    </reaction>
</comment>
<dbReference type="Gene3D" id="1.10.3330.10">
    <property type="entry name" value="Oxo-4-hydroxy-4-carboxy-5-ureidoimidazoline decarboxylase"/>
    <property type="match status" value="1"/>
</dbReference>
<dbReference type="EC" id="4.1.1.97" evidence="3"/>
<dbReference type="GO" id="GO:0019628">
    <property type="term" value="P:urate catabolic process"/>
    <property type="evidence" value="ECO:0007669"/>
    <property type="project" value="TreeGrafter"/>
</dbReference>
<evidence type="ECO:0000256" key="1">
    <source>
        <dbReference type="ARBA" id="ARBA00001163"/>
    </source>
</evidence>
<proteinExistence type="predicted"/>
<evidence type="ECO:0000256" key="5">
    <source>
        <dbReference type="ARBA" id="ARBA00022793"/>
    </source>
</evidence>
<keyword evidence="4" id="KW-0659">Purine metabolism</keyword>
<dbReference type="NCBIfam" id="TIGR03180">
    <property type="entry name" value="UraD_2"/>
    <property type="match status" value="1"/>
</dbReference>
<dbReference type="InterPro" id="IPR018020">
    <property type="entry name" value="OHCU_decarboxylase"/>
</dbReference>
<reference evidence="8" key="1">
    <citation type="submission" date="2015-08" db="EMBL/GenBank/DDBJ databases">
        <authorList>
            <person name="Babu N.S."/>
            <person name="Beckwith C.J."/>
            <person name="Beseler K.G."/>
            <person name="Brison A."/>
            <person name="Carone J.V."/>
            <person name="Caskin T.P."/>
            <person name="Diamond M."/>
            <person name="Durham M.E."/>
            <person name="Foxe J.M."/>
            <person name="Go M."/>
            <person name="Henderson B.A."/>
            <person name="Jones I.B."/>
            <person name="McGettigan J.A."/>
            <person name="Micheletti S.J."/>
            <person name="Nasrallah M.E."/>
            <person name="Ortiz D."/>
            <person name="Piller C.R."/>
            <person name="Privatt S.R."/>
            <person name="Schneider S.L."/>
            <person name="Sharp S."/>
            <person name="Smith T.C."/>
            <person name="Stanton J.D."/>
            <person name="Ullery H.E."/>
            <person name="Wilson R.J."/>
            <person name="Serrano M.G."/>
            <person name="Buck G."/>
            <person name="Lee V."/>
            <person name="Wang Y."/>
            <person name="Carvalho R."/>
            <person name="Voegtly L."/>
            <person name="Shi R."/>
            <person name="Duckworth R."/>
            <person name="Johnson A."/>
            <person name="Loviza R."/>
            <person name="Walstead R."/>
            <person name="Shah Z."/>
            <person name="Kiflezghi M."/>
            <person name="Wade K."/>
            <person name="Ball S.L."/>
            <person name="Bradley K.W."/>
            <person name="Asai D.J."/>
            <person name="Bowman C.A."/>
            <person name="Russell D.A."/>
            <person name="Pope W.H."/>
            <person name="Jacobs-Sera D."/>
            <person name="Hendrix R.W."/>
            <person name="Hatfull G.F."/>
        </authorList>
    </citation>
    <scope>NUCLEOTIDE SEQUENCE</scope>
</reference>
<evidence type="ECO:0000256" key="3">
    <source>
        <dbReference type="ARBA" id="ARBA00012257"/>
    </source>
</evidence>
<dbReference type="GO" id="GO:0051997">
    <property type="term" value="F:2-oxo-4-hydroxy-4-carboxy-5-ureidoimidazoline decarboxylase activity"/>
    <property type="evidence" value="ECO:0007669"/>
    <property type="project" value="UniProtKB-EC"/>
</dbReference>
<name>A0A2P2C419_9ZZZZ</name>
<dbReference type="AlphaFoldDB" id="A0A2P2C419"/>
<dbReference type="GO" id="GO:0006144">
    <property type="term" value="P:purine nucleobase metabolic process"/>
    <property type="evidence" value="ECO:0007669"/>
    <property type="project" value="UniProtKB-KW"/>
</dbReference>
<dbReference type="PANTHER" id="PTHR43466:SF1">
    <property type="entry name" value="2-OXO-4-HYDROXY-4-CARBOXY-5-UREIDOIMIDAZOLINE DECARBOXYLASE-RELATED"/>
    <property type="match status" value="1"/>
</dbReference>
<dbReference type="SUPFAM" id="SSF158694">
    <property type="entry name" value="UraD-Like"/>
    <property type="match status" value="1"/>
</dbReference>
<dbReference type="PANTHER" id="PTHR43466">
    <property type="entry name" value="2-OXO-4-HYDROXY-4-CARBOXY-5-UREIDOIMIDAZOLINE DECARBOXYLASE-RELATED"/>
    <property type="match status" value="1"/>
</dbReference>
<evidence type="ECO:0000256" key="6">
    <source>
        <dbReference type="ARBA" id="ARBA00023239"/>
    </source>
</evidence>
<sequence length="162" mass="17427">MNVDMLTGEDAEFATRLWTVCTSAAWQRAVLAGAPYSSVEALLETSDEAVSALQPTDLLEALAGHPRIGERAEPAHGALAAAEQSGMASATEQLAQAMRDGNVAYEKKFDKVYLVCASGLSAEELYARLAARLDNDRTSEEQVTRSELAKINRLRLTKLAQG</sequence>
<dbReference type="GO" id="GO:0005777">
    <property type="term" value="C:peroxisome"/>
    <property type="evidence" value="ECO:0007669"/>
    <property type="project" value="TreeGrafter"/>
</dbReference>
<evidence type="ECO:0000259" key="7">
    <source>
        <dbReference type="Pfam" id="PF09349"/>
    </source>
</evidence>
<accession>A0A2P2C419</accession>
<dbReference type="EMBL" id="CZKA01000030">
    <property type="protein sequence ID" value="CUR56775.1"/>
    <property type="molecule type" value="Genomic_DNA"/>
</dbReference>
<comment type="pathway">
    <text evidence="2">Purine metabolism; urate degradation; (S)-allantoin from urate: step 3/3.</text>
</comment>
<feature type="domain" description="Oxo-4-hydroxy-4-carboxy-5-ureidoimidazoline decarboxylase" evidence="7">
    <location>
        <begin position="10"/>
        <end position="156"/>
    </location>
</feature>
<evidence type="ECO:0000256" key="2">
    <source>
        <dbReference type="ARBA" id="ARBA00004754"/>
    </source>
</evidence>
<organism evidence="8">
    <name type="scientific">metagenome</name>
    <dbReference type="NCBI Taxonomy" id="256318"/>
    <lineage>
        <taxon>unclassified sequences</taxon>
        <taxon>metagenomes</taxon>
    </lineage>
</organism>
<keyword evidence="6 8" id="KW-0456">Lyase</keyword>
<dbReference type="Pfam" id="PF09349">
    <property type="entry name" value="OHCU_decarbox"/>
    <property type="match status" value="1"/>
</dbReference>
<protein>
    <recommendedName>
        <fullName evidence="3">2-oxo-4-hydroxy-4-carboxy-5-ureidoimidazoline decarboxylase</fullName>
        <ecNumber evidence="3">4.1.1.97</ecNumber>
    </recommendedName>
</protein>
<evidence type="ECO:0000313" key="8">
    <source>
        <dbReference type="EMBL" id="CUR56775.1"/>
    </source>
</evidence>
<dbReference type="InterPro" id="IPR017595">
    <property type="entry name" value="OHCU_decarboxylase-2"/>
</dbReference>